<proteinExistence type="predicted"/>
<accession>A0A4Z2CWN3</accession>
<dbReference type="OrthoDB" id="6270872at2759"/>
<evidence type="ECO:0000313" key="3">
    <source>
        <dbReference type="EMBL" id="TNN08656.1"/>
    </source>
</evidence>
<evidence type="ECO:0000256" key="2">
    <source>
        <dbReference type="SAM" id="MobiDB-lite"/>
    </source>
</evidence>
<evidence type="ECO:0000256" key="1">
    <source>
        <dbReference type="SAM" id="Coils"/>
    </source>
</evidence>
<organism evidence="3 4">
    <name type="scientific">Schistosoma japonicum</name>
    <name type="common">Blood fluke</name>
    <dbReference type="NCBI Taxonomy" id="6182"/>
    <lineage>
        <taxon>Eukaryota</taxon>
        <taxon>Metazoa</taxon>
        <taxon>Spiralia</taxon>
        <taxon>Lophotrochozoa</taxon>
        <taxon>Platyhelminthes</taxon>
        <taxon>Trematoda</taxon>
        <taxon>Digenea</taxon>
        <taxon>Strigeidida</taxon>
        <taxon>Schistosomatoidea</taxon>
        <taxon>Schistosomatidae</taxon>
        <taxon>Schistosoma</taxon>
    </lineage>
</organism>
<keyword evidence="4" id="KW-1185">Reference proteome</keyword>
<keyword evidence="1" id="KW-0175">Coiled coil</keyword>
<evidence type="ECO:0000313" key="4">
    <source>
        <dbReference type="Proteomes" id="UP000311919"/>
    </source>
</evidence>
<protein>
    <submittedName>
        <fullName evidence="3">Uncharacterized protein</fullName>
    </submittedName>
</protein>
<comment type="caution">
    <text evidence="3">The sequence shown here is derived from an EMBL/GenBank/DDBJ whole genome shotgun (WGS) entry which is preliminary data.</text>
</comment>
<dbReference type="EMBL" id="SKCS01000404">
    <property type="protein sequence ID" value="TNN08656.1"/>
    <property type="molecule type" value="Genomic_DNA"/>
</dbReference>
<feature type="region of interest" description="Disordered" evidence="2">
    <location>
        <begin position="325"/>
        <end position="344"/>
    </location>
</feature>
<dbReference type="Proteomes" id="UP000311919">
    <property type="component" value="Unassembled WGS sequence"/>
</dbReference>
<feature type="coiled-coil region" evidence="1">
    <location>
        <begin position="97"/>
        <end position="124"/>
    </location>
</feature>
<sequence>MDSNEEFVVVNEESDNQRESVARLDVLVDLFKKTIETLNQSSILLKDELQTALSVTLQNVTPDHSSTVEDLVKQLDNVSVSPDNVRKTYVKQLCSRLVAVNEEKQFVMTELVELNDQLRIMESEACKWKKLIDPITKIAAGIKKLEYKLSNKTKSDTENDPILSYDTTVDDVCDFLNAVCDRIDVMQTNEAVVTEKVDKGTSNTDTKVCFVEKVQTSSDTQCINNACSSGIQTDNLSKSNACLQAEILLPPMIPSDAVNQEPPAYTNFSKEMTKQTFTIENVDLKELVRKEVLRILSDRNQQFSTSNTSQGASIPVDTLLAPVTKTSPTQRNDTTTSGSPNPLSILNLWPHLSVGGVSSKNAPPPLTTSGFSINPSREVTEMSVVNETNSNPSAPDESSELYRNGGISFESKTLMPSFLSYIGGYVRRQMQQLTDSQNSNCNYGSWLSELGLDPCEETFNRPIERPSVPSFSVDEEQPWCPGCHRMFPSRAELEDHFNDCLM</sequence>
<dbReference type="AlphaFoldDB" id="A0A4Z2CWN3"/>
<gene>
    <name evidence="3" type="ORF">EWB00_006834</name>
</gene>
<name>A0A4Z2CWN3_SCHJA</name>
<reference evidence="3 4" key="1">
    <citation type="submission" date="2019-03" db="EMBL/GenBank/DDBJ databases">
        <title>An improved genome assembly of the fluke Schistosoma japonicum.</title>
        <authorList>
            <person name="Hu W."/>
            <person name="Luo F."/>
            <person name="Yin M."/>
            <person name="Mo X."/>
            <person name="Sun C."/>
            <person name="Wu Q."/>
            <person name="Zhu B."/>
            <person name="Xiang M."/>
            <person name="Wang J."/>
            <person name="Wang Y."/>
            <person name="Zhang T."/>
            <person name="Xu B."/>
            <person name="Zheng H."/>
            <person name="Feng Z."/>
        </authorList>
    </citation>
    <scope>NUCLEOTIDE SEQUENCE [LARGE SCALE GENOMIC DNA]</scope>
    <source>
        <strain evidence="3">HuSjv2</strain>
        <tissue evidence="3">Worms</tissue>
    </source>
</reference>